<evidence type="ECO:0000256" key="3">
    <source>
        <dbReference type="ARBA" id="ARBA00017980"/>
    </source>
</evidence>
<dbReference type="FunFam" id="2.60.40.4100:FF:000002">
    <property type="entry name" value="Zona pellucida sperm-binding protein 3"/>
    <property type="match status" value="1"/>
</dbReference>
<dbReference type="GO" id="GO:2000344">
    <property type="term" value="P:positive regulation of acrosome reaction"/>
    <property type="evidence" value="ECO:0007669"/>
    <property type="project" value="UniProtKB-UniRule"/>
</dbReference>
<keyword evidence="8" id="KW-0812">Transmembrane</keyword>
<evidence type="ECO:0000256" key="2">
    <source>
        <dbReference type="ARBA" id="ARBA00006735"/>
    </source>
</evidence>
<evidence type="ECO:0000256" key="13">
    <source>
        <dbReference type="ARBA" id="ARBA00023180"/>
    </source>
</evidence>
<dbReference type="Ensembl" id="ENSCLMT00005013752.1">
    <property type="protein sequence ID" value="ENSCLMP00005012850.1"/>
    <property type="gene ID" value="ENSCLMG00005005337.1"/>
</dbReference>
<evidence type="ECO:0000256" key="4">
    <source>
        <dbReference type="ARBA" id="ARBA00022475"/>
    </source>
</evidence>
<keyword evidence="4 14" id="KW-1003">Cell membrane</keyword>
<dbReference type="Gene3D" id="2.60.40.4100">
    <property type="entry name" value="Zona pellucida, ZP-C domain"/>
    <property type="match status" value="1"/>
</dbReference>
<keyword evidence="12 14" id="KW-1015">Disulfide bond</keyword>
<keyword evidence="13" id="KW-0325">Glycoprotein</keyword>
<dbReference type="Pfam" id="PF23344">
    <property type="entry name" value="ZP-N"/>
    <property type="match status" value="1"/>
</dbReference>
<dbReference type="InterPro" id="IPR042235">
    <property type="entry name" value="ZP-C_dom"/>
</dbReference>
<dbReference type="Pfam" id="PF00100">
    <property type="entry name" value="Zona_pellucida"/>
    <property type="match status" value="1"/>
</dbReference>
<dbReference type="Proteomes" id="UP000694565">
    <property type="component" value="Unplaced"/>
</dbReference>
<evidence type="ECO:0000256" key="5">
    <source>
        <dbReference type="ARBA" id="ARBA00022525"/>
    </source>
</evidence>
<protein>
    <recommendedName>
        <fullName evidence="3 14">Zona pellucida sperm-binding protein 3</fullName>
    </recommendedName>
</protein>
<evidence type="ECO:0000313" key="17">
    <source>
        <dbReference type="Proteomes" id="UP000694565"/>
    </source>
</evidence>
<dbReference type="GO" id="GO:0035804">
    <property type="term" value="F:structural constituent of egg coat"/>
    <property type="evidence" value="ECO:0007669"/>
    <property type="project" value="UniProtKB-UniRule"/>
</dbReference>
<dbReference type="GO" id="GO:0032190">
    <property type="term" value="F:acrosin binding"/>
    <property type="evidence" value="ECO:0007669"/>
    <property type="project" value="TreeGrafter"/>
</dbReference>
<evidence type="ECO:0000256" key="9">
    <source>
        <dbReference type="ARBA" id="ARBA00022729"/>
    </source>
</evidence>
<keyword evidence="10" id="KW-1133">Transmembrane helix</keyword>
<dbReference type="InterPro" id="IPR001507">
    <property type="entry name" value="ZP_dom"/>
</dbReference>
<dbReference type="AlphaFoldDB" id="A0A8C2X6T3"/>
<evidence type="ECO:0000313" key="16">
    <source>
        <dbReference type="Ensembl" id="ENSCLMP00005012850.1"/>
    </source>
</evidence>
<dbReference type="InterPro" id="IPR048290">
    <property type="entry name" value="ZP_chr"/>
</dbReference>
<comment type="subcellular location">
    <subcellularLocation>
        <location evidence="1">Secreted</location>
        <location evidence="1">Extracellular space</location>
        <location evidence="1">Extracellular matrix</location>
    </subcellularLocation>
    <subcellularLocation>
        <location evidence="14">Zona pellucida</location>
    </subcellularLocation>
    <subcellularLocation>
        <location evidence="14">Cell membrane</location>
        <topology evidence="14">Single-pass type I membrane protein</topology>
    </subcellularLocation>
</comment>
<evidence type="ECO:0000256" key="14">
    <source>
        <dbReference type="RuleBase" id="RU367066"/>
    </source>
</evidence>
<feature type="domain" description="ZP" evidence="15">
    <location>
        <begin position="170"/>
        <end position="430"/>
    </location>
</feature>
<dbReference type="Gene3D" id="2.60.40.3210">
    <property type="entry name" value="Zona pellucida, ZP-N domain"/>
    <property type="match status" value="1"/>
</dbReference>
<dbReference type="PROSITE" id="PS51034">
    <property type="entry name" value="ZP_2"/>
    <property type="match status" value="1"/>
</dbReference>
<evidence type="ECO:0000256" key="12">
    <source>
        <dbReference type="ARBA" id="ARBA00023157"/>
    </source>
</evidence>
<dbReference type="GO" id="GO:0035805">
    <property type="term" value="C:egg coat"/>
    <property type="evidence" value="ECO:0007669"/>
    <property type="project" value="UniProtKB-SubCell"/>
</dbReference>
<organism evidence="16 17">
    <name type="scientific">Cyclopterus lumpus</name>
    <name type="common">Lumpsucker</name>
    <dbReference type="NCBI Taxonomy" id="8103"/>
    <lineage>
        <taxon>Eukaryota</taxon>
        <taxon>Metazoa</taxon>
        <taxon>Chordata</taxon>
        <taxon>Craniata</taxon>
        <taxon>Vertebrata</taxon>
        <taxon>Euteleostomi</taxon>
        <taxon>Actinopterygii</taxon>
        <taxon>Neopterygii</taxon>
        <taxon>Teleostei</taxon>
        <taxon>Neoteleostei</taxon>
        <taxon>Acanthomorphata</taxon>
        <taxon>Eupercaria</taxon>
        <taxon>Perciformes</taxon>
        <taxon>Cottioidei</taxon>
        <taxon>Cottales</taxon>
        <taxon>Cyclopteridae</taxon>
        <taxon>Cyclopterus</taxon>
    </lineage>
</organism>
<name>A0A8C2X6T3_CYCLU</name>
<keyword evidence="17" id="KW-1185">Reference proteome</keyword>
<keyword evidence="9 14" id="KW-0732">Signal</keyword>
<proteinExistence type="inferred from homology"/>
<dbReference type="InterPro" id="IPR055356">
    <property type="entry name" value="ZP-N"/>
</dbReference>
<dbReference type="PANTHER" id="PTHR11576">
    <property type="entry name" value="ZONA PELLUCIDA SPERM-BINDING PROTEIN 3"/>
    <property type="match status" value="1"/>
</dbReference>
<comment type="PTM">
    <text evidence="14">Proteolytically cleaved before the transmembrane segment to yield the secreted ectodomain incorporated in the zona pellucida.</text>
</comment>
<dbReference type="GeneTree" id="ENSGT01030000234567"/>
<keyword evidence="11" id="KW-0472">Membrane</keyword>
<dbReference type="GO" id="GO:0035803">
    <property type="term" value="P:egg coat formation"/>
    <property type="evidence" value="ECO:0007669"/>
    <property type="project" value="UniProtKB-UniRule"/>
</dbReference>
<evidence type="ECO:0000256" key="10">
    <source>
        <dbReference type="ARBA" id="ARBA00022989"/>
    </source>
</evidence>
<evidence type="ECO:0000256" key="1">
    <source>
        <dbReference type="ARBA" id="ARBA00004498"/>
    </source>
</evidence>
<comment type="domain">
    <text evidence="14">The ZP domain is involved in the polymerization of the ZP proteins to form the zona pellucida.</text>
</comment>
<dbReference type="SMART" id="SM00241">
    <property type="entry name" value="ZP"/>
    <property type="match status" value="1"/>
</dbReference>
<evidence type="ECO:0000256" key="6">
    <source>
        <dbReference type="ARBA" id="ARBA00022530"/>
    </source>
</evidence>
<keyword evidence="6 14" id="KW-0272">Extracellular matrix</keyword>
<dbReference type="PRINTS" id="PR00023">
    <property type="entry name" value="ZPELLUCIDA"/>
</dbReference>
<evidence type="ECO:0000259" key="15">
    <source>
        <dbReference type="PROSITE" id="PS51034"/>
    </source>
</evidence>
<evidence type="ECO:0000256" key="8">
    <source>
        <dbReference type="ARBA" id="ARBA00022692"/>
    </source>
</evidence>
<comment type="function">
    <text evidence="14">Component of the zona pellucida, an extracellular matrix surrounding oocytes which mediates sperm binding, induction of the acrosome reaction and prevents post-fertilization polyspermy. The zona pellucida is composed of 3 to 4 glycoproteins, ZP1, ZP2, ZP3, and ZP4. ZP3 is essential for sperm binding and zona matrix formation.</text>
</comment>
<comment type="similarity">
    <text evidence="2 14">Belongs to the ZP domain family. ZPC subfamily.</text>
</comment>
<reference evidence="16" key="2">
    <citation type="submission" date="2025-09" db="UniProtKB">
        <authorList>
            <consortium name="Ensembl"/>
        </authorList>
    </citation>
    <scope>IDENTIFICATION</scope>
</reference>
<accession>A0A8C2X6T3</accession>
<evidence type="ECO:0000256" key="11">
    <source>
        <dbReference type="ARBA" id="ARBA00023136"/>
    </source>
</evidence>
<dbReference type="GO" id="GO:0005886">
    <property type="term" value="C:plasma membrane"/>
    <property type="evidence" value="ECO:0007669"/>
    <property type="project" value="UniProtKB-SubCell"/>
</dbReference>
<dbReference type="PANTHER" id="PTHR11576:SF2">
    <property type="entry name" value="ZONA PELLUCIDA SPERM-BINDING PROTEIN 3"/>
    <property type="match status" value="1"/>
</dbReference>
<keyword evidence="7 14" id="KW-0165">Cleavage on pair of basic residues</keyword>
<dbReference type="FunFam" id="2.60.40.3210:FF:000001">
    <property type="entry name" value="Zona pellucida sperm-binding protein 3"/>
    <property type="match status" value="1"/>
</dbReference>
<reference evidence="16" key="1">
    <citation type="submission" date="2025-08" db="UniProtKB">
        <authorList>
            <consortium name="Ensembl"/>
        </authorList>
    </citation>
    <scope>IDENTIFICATION</scope>
</reference>
<sequence length="507" mass="56030">MNNLNPAKDASSVVSLTVNSCNHFIGGGLLSSGLIANDQQRGRRFNGSKHAHLNIKAGAHFFLSLQHLVNLCSCCCEAMVMKCTAVCLLALALIGSFCDAQRQGGFNPTKPYQKPVKQPVKQSPYEPQQIKQTFEKPLTWSYPEDPTPEVAIDVPFVPVYPVAAASVAAECRESTVHVEVKKDMFGIGQIINNPDLTLGNCGAVAEDTAAQVLIFEAELQNCLSSLAMTEDSLIYTFTMNYVPQALGGSPVVRTNQAAVIVECHYPRKHNVSSLALDPQWIPFSAVKMAEEFLYFTLKLMTDNWQYERPSYQYFLGDTINFEAVVKQYFHVPLRIYVDSCVATLAPDVSSNPRYAFIDNYGCLLDARLTGSDSKFMLRSADNKLQFQLEAFRFQNVDTGLLYITCHLKARAASSIIDSEHRACSWNNGWHEASKIDSVCGSCETIGLPPPASQKGKWIGGASPAQQGRKIRDVSQSEGMLITIHCLKHLKLKSTYFYIIVDVMIPPS</sequence>
<gene>
    <name evidence="16" type="primary">LOC117732306</name>
</gene>
<evidence type="ECO:0000256" key="7">
    <source>
        <dbReference type="ARBA" id="ARBA00022685"/>
    </source>
</evidence>
<keyword evidence="5 14" id="KW-0964">Secreted</keyword>
<dbReference type="GO" id="GO:0007339">
    <property type="term" value="P:binding of sperm to zona pellucida"/>
    <property type="evidence" value="ECO:0007669"/>
    <property type="project" value="UniProtKB-UniRule"/>
</dbReference>
<dbReference type="InterPro" id="IPR055355">
    <property type="entry name" value="ZP-C"/>
</dbReference>